<sequence>MLRRIVILRHGRTQWNAQRRYQGQSDPPLDSVGQAQAIQAAALIAAMDPDVLISSDLQRAKHTADKVGSLAGLPVEVDKRLRERNLGHWEGLTRDEVAARYPDEFADWLAGRDVTRRGGESRQEVADRAMGVVAELRDVELAVFVSHGATAMCLTAALLGLPQTPSVLGPLANCHWTELRDDGQGWNLRAHNAGPPGPVIPLISPDNEPADADA</sequence>
<dbReference type="PANTHER" id="PTHR48100">
    <property type="entry name" value="BROAD-SPECIFICITY PHOSPHATASE YOR283W-RELATED"/>
    <property type="match status" value="1"/>
</dbReference>
<keyword evidence="2" id="KW-1185">Reference proteome</keyword>
<evidence type="ECO:0000313" key="2">
    <source>
        <dbReference type="Proteomes" id="UP001056336"/>
    </source>
</evidence>
<organism evidence="1 2">
    <name type="scientific">Jatrophihabitans telluris</name>
    <dbReference type="NCBI Taxonomy" id="2038343"/>
    <lineage>
        <taxon>Bacteria</taxon>
        <taxon>Bacillati</taxon>
        <taxon>Actinomycetota</taxon>
        <taxon>Actinomycetes</taxon>
        <taxon>Jatrophihabitantales</taxon>
        <taxon>Jatrophihabitantaceae</taxon>
        <taxon>Jatrophihabitans</taxon>
    </lineage>
</organism>
<dbReference type="InterPro" id="IPR029033">
    <property type="entry name" value="His_PPase_superfam"/>
</dbReference>
<dbReference type="Gene3D" id="3.40.50.1240">
    <property type="entry name" value="Phosphoglycerate mutase-like"/>
    <property type="match status" value="1"/>
</dbReference>
<name>A0ABY4QWN3_9ACTN</name>
<accession>A0ABY4QWN3</accession>
<proteinExistence type="predicted"/>
<reference evidence="1" key="2">
    <citation type="submission" date="2022-05" db="EMBL/GenBank/DDBJ databases">
        <authorList>
            <person name="Kim J.-S."/>
            <person name="Lee K."/>
            <person name="Suh M."/>
            <person name="Eom M."/>
            <person name="Kim J.-S."/>
            <person name="Kim D.-S."/>
            <person name="Ko S.-H."/>
            <person name="Shin Y."/>
            <person name="Lee J.-S."/>
        </authorList>
    </citation>
    <scope>NUCLEOTIDE SEQUENCE</scope>
    <source>
        <strain evidence="1">N237</strain>
    </source>
</reference>
<protein>
    <submittedName>
        <fullName evidence="1">Histidine phosphatase family protein</fullName>
    </submittedName>
</protein>
<dbReference type="EMBL" id="CP097332">
    <property type="protein sequence ID" value="UQX87522.1"/>
    <property type="molecule type" value="Genomic_DNA"/>
</dbReference>
<dbReference type="PANTHER" id="PTHR48100:SF62">
    <property type="entry name" value="GLUCOSYL-3-PHOSPHOGLYCERATE PHOSPHATASE"/>
    <property type="match status" value="1"/>
</dbReference>
<dbReference type="InterPro" id="IPR013078">
    <property type="entry name" value="His_Pase_superF_clade-1"/>
</dbReference>
<dbReference type="InterPro" id="IPR050275">
    <property type="entry name" value="PGM_Phosphatase"/>
</dbReference>
<reference evidence="1" key="1">
    <citation type="journal article" date="2018" name="Int. J. Syst. Evol. Microbiol.">
        <title>Jatrophihabitans telluris sp. nov., isolated from sediment soil of lava forest wetlands and the emended description of the genus Jatrophihabitans.</title>
        <authorList>
            <person name="Lee K.C."/>
            <person name="Suh M.K."/>
            <person name="Eom M.K."/>
            <person name="Kim K.K."/>
            <person name="Kim J.S."/>
            <person name="Kim D.S."/>
            <person name="Ko S.H."/>
            <person name="Shin Y.K."/>
            <person name="Lee J.S."/>
        </authorList>
    </citation>
    <scope>NUCLEOTIDE SEQUENCE</scope>
    <source>
        <strain evidence="1">N237</strain>
    </source>
</reference>
<dbReference type="Proteomes" id="UP001056336">
    <property type="component" value="Chromosome"/>
</dbReference>
<dbReference type="RefSeq" id="WP_249770123.1">
    <property type="nucleotide sequence ID" value="NZ_CP097332.1"/>
</dbReference>
<dbReference type="Pfam" id="PF00300">
    <property type="entry name" value="His_Phos_1"/>
    <property type="match status" value="1"/>
</dbReference>
<dbReference type="CDD" id="cd07067">
    <property type="entry name" value="HP_PGM_like"/>
    <property type="match status" value="1"/>
</dbReference>
<dbReference type="SMART" id="SM00855">
    <property type="entry name" value="PGAM"/>
    <property type="match status" value="1"/>
</dbReference>
<gene>
    <name evidence="1" type="ORF">M6D93_14600</name>
</gene>
<dbReference type="SUPFAM" id="SSF53254">
    <property type="entry name" value="Phosphoglycerate mutase-like"/>
    <property type="match status" value="1"/>
</dbReference>
<evidence type="ECO:0000313" key="1">
    <source>
        <dbReference type="EMBL" id="UQX87522.1"/>
    </source>
</evidence>